<comment type="caution">
    <text evidence="2">The sequence shown here is derived from an EMBL/GenBank/DDBJ whole genome shotgun (WGS) entry which is preliminary data.</text>
</comment>
<sequence>MFLENFYASLIAKFDSFENLFPTVVEHVREIALQKKSKHGMLCRQLFGELLLLIVFGHIGFGHLYVVVPTLGNSHTSPADHLLLRETEKCDTTGHAELCQFSTSVHHPPIS</sequence>
<keyword evidence="3" id="KW-1185">Reference proteome</keyword>
<organism evidence="2 3">
    <name type="scientific">Trichinella nelsoni</name>
    <dbReference type="NCBI Taxonomy" id="6336"/>
    <lineage>
        <taxon>Eukaryota</taxon>
        <taxon>Metazoa</taxon>
        <taxon>Ecdysozoa</taxon>
        <taxon>Nematoda</taxon>
        <taxon>Enoplea</taxon>
        <taxon>Dorylaimia</taxon>
        <taxon>Trichinellida</taxon>
        <taxon>Trichinellidae</taxon>
        <taxon>Trichinella</taxon>
    </lineage>
</organism>
<keyword evidence="1" id="KW-1133">Transmembrane helix</keyword>
<evidence type="ECO:0000256" key="1">
    <source>
        <dbReference type="SAM" id="Phobius"/>
    </source>
</evidence>
<proteinExistence type="predicted"/>
<evidence type="ECO:0000313" key="2">
    <source>
        <dbReference type="EMBL" id="KRX22990.1"/>
    </source>
</evidence>
<feature type="transmembrane region" description="Helical" evidence="1">
    <location>
        <begin position="46"/>
        <end position="68"/>
    </location>
</feature>
<accession>A0A0V0S8C3</accession>
<protein>
    <submittedName>
        <fullName evidence="2">Uncharacterized protein</fullName>
    </submittedName>
</protein>
<evidence type="ECO:0000313" key="3">
    <source>
        <dbReference type="Proteomes" id="UP000054630"/>
    </source>
</evidence>
<reference evidence="2 3" key="1">
    <citation type="submission" date="2015-01" db="EMBL/GenBank/DDBJ databases">
        <title>Evolution of Trichinella species and genotypes.</title>
        <authorList>
            <person name="Korhonen P.K."/>
            <person name="Edoardo P."/>
            <person name="Giuseppe L.R."/>
            <person name="Gasser R.B."/>
        </authorList>
    </citation>
    <scope>NUCLEOTIDE SEQUENCE [LARGE SCALE GENOMIC DNA]</scope>
    <source>
        <strain evidence="2">ISS37</strain>
    </source>
</reference>
<dbReference type="AlphaFoldDB" id="A0A0V0S8C3"/>
<dbReference type="Proteomes" id="UP000054630">
    <property type="component" value="Unassembled WGS sequence"/>
</dbReference>
<gene>
    <name evidence="2" type="ORF">T07_4303</name>
</gene>
<keyword evidence="1" id="KW-0472">Membrane</keyword>
<dbReference type="EMBL" id="JYDL01000027">
    <property type="protein sequence ID" value="KRX22990.1"/>
    <property type="molecule type" value="Genomic_DNA"/>
</dbReference>
<keyword evidence="1" id="KW-0812">Transmembrane</keyword>
<name>A0A0V0S8C3_9BILA</name>